<protein>
    <recommendedName>
        <fullName evidence="3">Urease operon accessory protein</fullName>
    </recommendedName>
</protein>
<evidence type="ECO:0008006" key="3">
    <source>
        <dbReference type="Google" id="ProtNLM"/>
    </source>
</evidence>
<accession>A0ABU0IFX8</accession>
<dbReference type="Proteomes" id="UP001235269">
    <property type="component" value="Unassembled WGS sequence"/>
</dbReference>
<keyword evidence="2" id="KW-1185">Reference proteome</keyword>
<gene>
    <name evidence="1" type="ORF">QO005_003501</name>
</gene>
<evidence type="ECO:0000313" key="2">
    <source>
        <dbReference type="Proteomes" id="UP001235269"/>
    </source>
</evidence>
<evidence type="ECO:0000313" key="1">
    <source>
        <dbReference type="EMBL" id="MDQ0457154.1"/>
    </source>
</evidence>
<dbReference type="EMBL" id="JAUSWH010000012">
    <property type="protein sequence ID" value="MDQ0457154.1"/>
    <property type="molecule type" value="Genomic_DNA"/>
</dbReference>
<proteinExistence type="predicted"/>
<reference evidence="1 2" key="1">
    <citation type="submission" date="2023-07" db="EMBL/GenBank/DDBJ databases">
        <title>Genomic Encyclopedia of Type Strains, Phase IV (KMG-IV): sequencing the most valuable type-strain genomes for metagenomic binning, comparative biology and taxonomic classification.</title>
        <authorList>
            <person name="Goeker M."/>
        </authorList>
    </citation>
    <scope>NUCLEOTIDE SEQUENCE [LARGE SCALE GENOMIC DNA]</scope>
    <source>
        <strain evidence="1 2">DSM 100301</strain>
    </source>
</reference>
<name>A0ABU0IFX8_9HYPH</name>
<organism evidence="1 2">
    <name type="scientific">Rhizobium paknamense</name>
    <dbReference type="NCBI Taxonomy" id="1206817"/>
    <lineage>
        <taxon>Bacteria</taxon>
        <taxon>Pseudomonadati</taxon>
        <taxon>Pseudomonadota</taxon>
        <taxon>Alphaproteobacteria</taxon>
        <taxon>Hyphomicrobiales</taxon>
        <taxon>Rhizobiaceae</taxon>
        <taxon>Rhizobium/Agrobacterium group</taxon>
        <taxon>Rhizobium</taxon>
    </lineage>
</organism>
<comment type="caution">
    <text evidence="1">The sequence shown here is derived from an EMBL/GenBank/DDBJ whole genome shotgun (WGS) entry which is preliminary data.</text>
</comment>
<sequence>MGHSRRIMIVGNGDVAADAAPVIDACDMVIRFNGCRNFGPAGRRTDVIALCNTGRPAKAMLGDAEWRESEAVKAAHALWMVRDPAKFESLREGILANHPELDDFCDDYTDGFAAFCAAEGKQHVVIDGGVHEKADADLRAHDPDLRVVPSSGMIVITHLLTEPAYRQDDIVLTGFSHEGWDGHPFAAEKRLIDAYIAEGRLSRLGPPHSSTSHGDI</sequence>